<accession>A0ABD0YM62</accession>
<feature type="domain" description="Pre-SET" evidence="16">
    <location>
        <begin position="220"/>
        <end position="276"/>
    </location>
</feature>
<dbReference type="InterPro" id="IPR011381">
    <property type="entry name" value="H3-K9_MeTrfase_SUV39H1/2-like"/>
</dbReference>
<comment type="caution">
    <text evidence="18">The sequence shown here is derived from an EMBL/GenBank/DDBJ whole genome shotgun (WGS) entry which is preliminary data.</text>
</comment>
<evidence type="ECO:0000313" key="18">
    <source>
        <dbReference type="EMBL" id="KAL1131614.1"/>
    </source>
</evidence>
<keyword evidence="8 12" id="KW-0862">Zinc</keyword>
<dbReference type="PROSITE" id="PS50868">
    <property type="entry name" value="POST_SET"/>
    <property type="match status" value="1"/>
</dbReference>
<evidence type="ECO:0000256" key="10">
    <source>
        <dbReference type="ARBA" id="ARBA00023242"/>
    </source>
</evidence>
<keyword evidence="9 12" id="KW-0156">Chromatin regulator</keyword>
<dbReference type="GO" id="GO:0000775">
    <property type="term" value="C:chromosome, centromeric region"/>
    <property type="evidence" value="ECO:0007669"/>
    <property type="project" value="UniProtKB-SubCell"/>
</dbReference>
<keyword evidence="19" id="KW-1185">Reference proteome</keyword>
<evidence type="ECO:0000256" key="2">
    <source>
        <dbReference type="ARBA" id="ARBA00004584"/>
    </source>
</evidence>
<dbReference type="InterPro" id="IPR016197">
    <property type="entry name" value="Chromo-like_dom_sf"/>
</dbReference>
<feature type="binding site" evidence="13">
    <location>
        <position position="222"/>
    </location>
    <ligand>
        <name>Zn(2+)</name>
        <dbReference type="ChEBI" id="CHEBI:29105"/>
        <label>1</label>
    </ligand>
</feature>
<keyword evidence="3" id="KW-0158">Chromosome</keyword>
<dbReference type="InterPro" id="IPR050973">
    <property type="entry name" value="H3K9_Histone-Lys_N-MTase"/>
</dbReference>
<dbReference type="InterPro" id="IPR007728">
    <property type="entry name" value="Pre-SET_dom"/>
</dbReference>
<comment type="subcellular location">
    <subcellularLocation>
        <location evidence="2">Chromosome</location>
        <location evidence="2">Centromere</location>
    </subcellularLocation>
    <subcellularLocation>
        <location evidence="1 12">Nucleus</location>
    </subcellularLocation>
</comment>
<keyword evidence="10 12" id="KW-0539">Nucleus</keyword>
<keyword evidence="5 12" id="KW-0808">Transferase</keyword>
<feature type="binding site" evidence="13">
    <location>
        <position position="258"/>
    </location>
    <ligand>
        <name>Zn(2+)</name>
        <dbReference type="ChEBI" id="CHEBI:29105"/>
        <label>2</label>
    </ligand>
</feature>
<evidence type="ECO:0000256" key="3">
    <source>
        <dbReference type="ARBA" id="ARBA00022454"/>
    </source>
</evidence>
<dbReference type="GO" id="GO:0032259">
    <property type="term" value="P:methylation"/>
    <property type="evidence" value="ECO:0007669"/>
    <property type="project" value="UniProtKB-KW"/>
</dbReference>
<keyword evidence="11" id="KW-0137">Centromere</keyword>
<evidence type="ECO:0000256" key="13">
    <source>
        <dbReference type="PIRSR" id="PIRSR009343-2"/>
    </source>
</evidence>
<dbReference type="SMART" id="SM00317">
    <property type="entry name" value="SET"/>
    <property type="match status" value="1"/>
</dbReference>
<feature type="binding site" evidence="13">
    <location>
        <position position="428"/>
    </location>
    <ligand>
        <name>Zn(2+)</name>
        <dbReference type="ChEBI" id="CHEBI:29105"/>
        <label>4</label>
    </ligand>
</feature>
<feature type="binding site" evidence="13">
    <location>
        <position position="262"/>
    </location>
    <ligand>
        <name>Zn(2+)</name>
        <dbReference type="ChEBI" id="CHEBI:29105"/>
        <label>2</label>
    </ligand>
</feature>
<keyword evidence="6 12" id="KW-0949">S-adenosyl-L-methionine</keyword>
<dbReference type="Proteomes" id="UP001558652">
    <property type="component" value="Unassembled WGS sequence"/>
</dbReference>
<keyword evidence="4 12" id="KW-0489">Methyltransferase</keyword>
<feature type="binding site" evidence="13">
    <location>
        <position position="433"/>
    </location>
    <ligand>
        <name>Zn(2+)</name>
        <dbReference type="ChEBI" id="CHEBI:29105"/>
        <label>4</label>
    </ligand>
</feature>
<dbReference type="SMART" id="SM00468">
    <property type="entry name" value="PreSET"/>
    <property type="match status" value="1"/>
</dbReference>
<dbReference type="SMART" id="SM00298">
    <property type="entry name" value="CHROMO"/>
    <property type="match status" value="1"/>
</dbReference>
<evidence type="ECO:0000256" key="6">
    <source>
        <dbReference type="ARBA" id="ARBA00022691"/>
    </source>
</evidence>
<dbReference type="InterPro" id="IPR023780">
    <property type="entry name" value="Chromo_domain"/>
</dbReference>
<evidence type="ECO:0000256" key="5">
    <source>
        <dbReference type="ARBA" id="ARBA00022679"/>
    </source>
</evidence>
<dbReference type="PROSITE" id="PS50867">
    <property type="entry name" value="PRE_SET"/>
    <property type="match status" value="1"/>
</dbReference>
<feature type="binding site" evidence="13">
    <location>
        <position position="227"/>
    </location>
    <ligand>
        <name>Zn(2+)</name>
        <dbReference type="ChEBI" id="CHEBI:29105"/>
        <label>1</label>
    </ligand>
</feature>
<dbReference type="InterPro" id="IPR023779">
    <property type="entry name" value="Chromodomain_CS"/>
</dbReference>
<dbReference type="Gene3D" id="2.40.50.40">
    <property type="match status" value="1"/>
</dbReference>
<protein>
    <recommendedName>
        <fullName evidence="12">Histone-lysine N-methyltransferase</fullName>
        <ecNumber evidence="12">2.1.1.355</ecNumber>
    </recommendedName>
</protein>
<dbReference type="PIRSF" id="PIRSF009343">
    <property type="entry name" value="SUV39_SET"/>
    <property type="match status" value="1"/>
</dbReference>
<reference evidence="18 19" key="1">
    <citation type="submission" date="2024-07" db="EMBL/GenBank/DDBJ databases">
        <title>Chromosome-level genome assembly of the water stick insect Ranatra chinensis (Heteroptera: Nepidae).</title>
        <authorList>
            <person name="Liu X."/>
        </authorList>
    </citation>
    <scope>NUCLEOTIDE SEQUENCE [LARGE SCALE GENOMIC DNA]</scope>
    <source>
        <strain evidence="18">Cailab_2021Rc</strain>
        <tissue evidence="18">Muscle</tissue>
    </source>
</reference>
<keyword evidence="7 12" id="KW-0479">Metal-binding</keyword>
<organism evidence="18 19">
    <name type="scientific">Ranatra chinensis</name>
    <dbReference type="NCBI Taxonomy" id="642074"/>
    <lineage>
        <taxon>Eukaryota</taxon>
        <taxon>Metazoa</taxon>
        <taxon>Ecdysozoa</taxon>
        <taxon>Arthropoda</taxon>
        <taxon>Hexapoda</taxon>
        <taxon>Insecta</taxon>
        <taxon>Pterygota</taxon>
        <taxon>Neoptera</taxon>
        <taxon>Paraneoptera</taxon>
        <taxon>Hemiptera</taxon>
        <taxon>Heteroptera</taxon>
        <taxon>Panheteroptera</taxon>
        <taxon>Nepomorpha</taxon>
        <taxon>Nepidae</taxon>
        <taxon>Ranatrinae</taxon>
        <taxon>Ranatra</taxon>
    </lineage>
</organism>
<feature type="binding site" evidence="13">
    <location>
        <position position="227"/>
    </location>
    <ligand>
        <name>Zn(2+)</name>
        <dbReference type="ChEBI" id="CHEBI:29105"/>
        <label>3</label>
    </ligand>
</feature>
<evidence type="ECO:0000256" key="1">
    <source>
        <dbReference type="ARBA" id="ARBA00004123"/>
    </source>
</evidence>
<evidence type="ECO:0000259" key="15">
    <source>
        <dbReference type="PROSITE" id="PS50280"/>
    </source>
</evidence>
<feature type="domain" description="SET" evidence="15">
    <location>
        <begin position="279"/>
        <end position="405"/>
    </location>
</feature>
<dbReference type="InterPro" id="IPR003616">
    <property type="entry name" value="Post-SET_dom"/>
</dbReference>
<dbReference type="Pfam" id="PF00385">
    <property type="entry name" value="Chromo"/>
    <property type="match status" value="1"/>
</dbReference>
<comment type="similarity">
    <text evidence="12">Belongs to the class V-like SAM-binding methyltransferase superfamily. Histone-lysine methyltransferase family. Suvar3-9 subfamily.</text>
</comment>
<feature type="binding site" evidence="13">
    <location>
        <position position="224"/>
    </location>
    <ligand>
        <name>Zn(2+)</name>
        <dbReference type="ChEBI" id="CHEBI:29105"/>
        <label>1</label>
    </ligand>
</feature>
<dbReference type="Gene3D" id="2.170.270.10">
    <property type="entry name" value="SET domain"/>
    <property type="match status" value="1"/>
</dbReference>
<dbReference type="InterPro" id="IPR001214">
    <property type="entry name" value="SET_dom"/>
</dbReference>
<dbReference type="EMBL" id="JBFDAA010000006">
    <property type="protein sequence ID" value="KAL1131614.1"/>
    <property type="molecule type" value="Genomic_DNA"/>
</dbReference>
<evidence type="ECO:0000256" key="11">
    <source>
        <dbReference type="ARBA" id="ARBA00023328"/>
    </source>
</evidence>
<dbReference type="PROSITE" id="PS00598">
    <property type="entry name" value="CHROMO_1"/>
    <property type="match status" value="1"/>
</dbReference>
<proteinExistence type="inferred from homology"/>
<feature type="binding site" evidence="13">
    <location>
        <position position="232"/>
    </location>
    <ligand>
        <name>Zn(2+)</name>
        <dbReference type="ChEBI" id="CHEBI:29105"/>
        <label>1</label>
    </ligand>
</feature>
<comment type="catalytic activity">
    <reaction evidence="12">
        <text>L-lysyl(9)-[histone H3] + 3 S-adenosyl-L-methionine = N(6),N(6),N(6)-trimethyl-L-lysyl(9)-[histone H3] + 3 S-adenosyl-L-homocysteine + 3 H(+)</text>
        <dbReference type="Rhea" id="RHEA:60276"/>
        <dbReference type="Rhea" id="RHEA-COMP:15538"/>
        <dbReference type="Rhea" id="RHEA-COMP:15546"/>
        <dbReference type="ChEBI" id="CHEBI:15378"/>
        <dbReference type="ChEBI" id="CHEBI:29969"/>
        <dbReference type="ChEBI" id="CHEBI:57856"/>
        <dbReference type="ChEBI" id="CHEBI:59789"/>
        <dbReference type="ChEBI" id="CHEBI:61961"/>
        <dbReference type="EC" id="2.1.1.355"/>
    </reaction>
</comment>
<dbReference type="SUPFAM" id="SSF54160">
    <property type="entry name" value="Chromo domain-like"/>
    <property type="match status" value="1"/>
</dbReference>
<evidence type="ECO:0000259" key="16">
    <source>
        <dbReference type="PROSITE" id="PS50867"/>
    </source>
</evidence>
<sequence>MNGEKRNSGRKRKRTSSMSDDVYEVENIIEHKEDKGGSFLYKVKWKGWPLSQCTWEPIGNLRGCLETVVEYFHNIVYPGFQQIPFTSRVETLRNNLLQYSEEEFNKYVPNFMQLGSYDESDVARTENLLTLLAKLPPAARDQKLLNEVRNNLMRKKLYSRRTKQLALLKHWEAEINLLSEESAPITVVNNINLEGPPVNFMYVSKNISSVSVKVLDDPLVGCECITCSRTGCCNASSGGPVYSKGVLKVTRGTPIYECNKRCQCGPECENRVLQHGRKVPLSIFMTHNGCGWGVKTLQDIRKGEFVTEYVGEVISTEEAERRGRKYDKQGCTYLFDLDFNDKDNFPYTVDAAVYGNVSHFINHSCSPNLEVFAVWVNCLDPNMPRLGLYASRYIKSGEQLTFDYLCQPLDKDSKKRNGLDAVKNYCKCGASNCRKYLF</sequence>
<evidence type="ECO:0000256" key="12">
    <source>
        <dbReference type="PIRNR" id="PIRNR009343"/>
    </source>
</evidence>
<dbReference type="InterPro" id="IPR046341">
    <property type="entry name" value="SET_dom_sf"/>
</dbReference>
<feature type="domain" description="Chromo" evidence="14">
    <location>
        <begin position="23"/>
        <end position="72"/>
    </location>
</feature>
<dbReference type="GO" id="GO:0008270">
    <property type="term" value="F:zinc ion binding"/>
    <property type="evidence" value="ECO:0007669"/>
    <property type="project" value="UniProtKB-UniRule"/>
</dbReference>
<feature type="binding site" evidence="13">
    <location>
        <position position="365"/>
    </location>
    <ligand>
        <name>Zn(2+)</name>
        <dbReference type="ChEBI" id="CHEBI:29105"/>
        <label>4</label>
    </ligand>
</feature>
<dbReference type="EC" id="2.1.1.355" evidence="12"/>
<dbReference type="PANTHER" id="PTHR46223">
    <property type="entry name" value="HISTONE-LYSINE N-METHYLTRANSFERASE SUV39H"/>
    <property type="match status" value="1"/>
</dbReference>
<feature type="domain" description="Post-SET" evidence="17">
    <location>
        <begin position="422"/>
        <end position="438"/>
    </location>
</feature>
<dbReference type="GO" id="GO:0140949">
    <property type="term" value="F:histone H3K9 trimethyltransferase activity"/>
    <property type="evidence" value="ECO:0007669"/>
    <property type="project" value="UniProtKB-EC"/>
</dbReference>
<feature type="binding site" evidence="13">
    <location>
        <position position="426"/>
    </location>
    <ligand>
        <name>Zn(2+)</name>
        <dbReference type="ChEBI" id="CHEBI:29105"/>
        <label>4</label>
    </ligand>
</feature>
<feature type="binding site" evidence="13">
    <location>
        <position position="222"/>
    </location>
    <ligand>
        <name>Zn(2+)</name>
        <dbReference type="ChEBI" id="CHEBI:29105"/>
        <label>2</label>
    </ligand>
</feature>
<evidence type="ECO:0000256" key="9">
    <source>
        <dbReference type="ARBA" id="ARBA00022853"/>
    </source>
</evidence>
<evidence type="ECO:0000256" key="7">
    <source>
        <dbReference type="ARBA" id="ARBA00022723"/>
    </source>
</evidence>
<evidence type="ECO:0000313" key="19">
    <source>
        <dbReference type="Proteomes" id="UP001558652"/>
    </source>
</evidence>
<evidence type="ECO:0000256" key="4">
    <source>
        <dbReference type="ARBA" id="ARBA00022603"/>
    </source>
</evidence>
<dbReference type="GO" id="GO:0005634">
    <property type="term" value="C:nucleus"/>
    <property type="evidence" value="ECO:0007669"/>
    <property type="project" value="UniProtKB-SubCell"/>
</dbReference>
<evidence type="ECO:0000259" key="14">
    <source>
        <dbReference type="PROSITE" id="PS50013"/>
    </source>
</evidence>
<dbReference type="InterPro" id="IPR000953">
    <property type="entry name" value="Chromo/chromo_shadow_dom"/>
</dbReference>
<dbReference type="PANTHER" id="PTHR46223:SF4">
    <property type="entry name" value="HISTONE-LYSINE N-METHYLTRANSFERASE-RELATED"/>
    <property type="match status" value="1"/>
</dbReference>
<evidence type="ECO:0000259" key="17">
    <source>
        <dbReference type="PROSITE" id="PS50868"/>
    </source>
</evidence>
<dbReference type="Pfam" id="PF05033">
    <property type="entry name" value="Pre-SET"/>
    <property type="match status" value="1"/>
</dbReference>
<dbReference type="PROSITE" id="PS50013">
    <property type="entry name" value="CHROMO_2"/>
    <property type="match status" value="1"/>
</dbReference>
<dbReference type="Pfam" id="PF00856">
    <property type="entry name" value="SET"/>
    <property type="match status" value="1"/>
</dbReference>
<feature type="binding site" evidence="13">
    <location>
        <position position="258"/>
    </location>
    <ligand>
        <name>Zn(2+)</name>
        <dbReference type="ChEBI" id="CHEBI:29105"/>
        <label>3</label>
    </ligand>
</feature>
<gene>
    <name evidence="18" type="ORF">AAG570_011228</name>
</gene>
<feature type="binding site" evidence="13">
    <location>
        <position position="264"/>
    </location>
    <ligand>
        <name>Zn(2+)</name>
        <dbReference type="ChEBI" id="CHEBI:29105"/>
        <label>3</label>
    </ligand>
</feature>
<feature type="binding site" evidence="13">
    <location>
        <position position="233"/>
    </location>
    <ligand>
        <name>Zn(2+)</name>
        <dbReference type="ChEBI" id="CHEBI:29105"/>
        <label>2</label>
    </ligand>
</feature>
<name>A0ABD0YM62_9HEMI</name>
<dbReference type="AlphaFoldDB" id="A0ABD0YM62"/>
<dbReference type="SUPFAM" id="SSF82199">
    <property type="entry name" value="SET domain"/>
    <property type="match status" value="1"/>
</dbReference>
<dbReference type="PROSITE" id="PS50280">
    <property type="entry name" value="SET"/>
    <property type="match status" value="1"/>
</dbReference>
<dbReference type="CDD" id="cd00024">
    <property type="entry name" value="CD_CSD"/>
    <property type="match status" value="1"/>
</dbReference>
<evidence type="ECO:0000256" key="8">
    <source>
        <dbReference type="ARBA" id="ARBA00022833"/>
    </source>
</evidence>
<feature type="binding site" evidence="13">
    <location>
        <position position="268"/>
    </location>
    <ligand>
        <name>Zn(2+)</name>
        <dbReference type="ChEBI" id="CHEBI:29105"/>
        <label>3</label>
    </ligand>
</feature>
<dbReference type="CDD" id="cd10542">
    <property type="entry name" value="SET_SUV39H"/>
    <property type="match status" value="1"/>
</dbReference>